<proteinExistence type="predicted"/>
<feature type="compositionally biased region" description="Basic and acidic residues" evidence="1">
    <location>
        <begin position="111"/>
        <end position="128"/>
    </location>
</feature>
<name>A0ABV5NTR3_9ACTN</name>
<feature type="signal peptide" evidence="2">
    <location>
        <begin position="1"/>
        <end position="30"/>
    </location>
</feature>
<dbReference type="RefSeq" id="WP_364378524.1">
    <property type="nucleotide sequence ID" value="NZ_JBHMCF010000036.1"/>
</dbReference>
<evidence type="ECO:0000256" key="2">
    <source>
        <dbReference type="SAM" id="SignalP"/>
    </source>
</evidence>
<accession>A0ABV5NTR3</accession>
<gene>
    <name evidence="3" type="ORF">ACFFR3_29890</name>
</gene>
<feature type="compositionally biased region" description="Low complexity" evidence="1">
    <location>
        <begin position="130"/>
        <end position="141"/>
    </location>
</feature>
<keyword evidence="2" id="KW-0732">Signal</keyword>
<keyword evidence="4" id="KW-1185">Reference proteome</keyword>
<evidence type="ECO:0000256" key="1">
    <source>
        <dbReference type="SAM" id="MobiDB-lite"/>
    </source>
</evidence>
<dbReference type="EMBL" id="JBHMCF010000036">
    <property type="protein sequence ID" value="MFB9473726.1"/>
    <property type="molecule type" value="Genomic_DNA"/>
</dbReference>
<feature type="region of interest" description="Disordered" evidence="1">
    <location>
        <begin position="111"/>
        <end position="167"/>
    </location>
</feature>
<protein>
    <submittedName>
        <fullName evidence="3">Uncharacterized protein</fullName>
    </submittedName>
</protein>
<organism evidence="3 4">
    <name type="scientific">Nonomuraea salmonea</name>
    <dbReference type="NCBI Taxonomy" id="46181"/>
    <lineage>
        <taxon>Bacteria</taxon>
        <taxon>Bacillati</taxon>
        <taxon>Actinomycetota</taxon>
        <taxon>Actinomycetes</taxon>
        <taxon>Streptosporangiales</taxon>
        <taxon>Streptosporangiaceae</taxon>
        <taxon>Nonomuraea</taxon>
    </lineage>
</organism>
<evidence type="ECO:0000313" key="3">
    <source>
        <dbReference type="EMBL" id="MFB9473726.1"/>
    </source>
</evidence>
<feature type="chain" id="PRO_5046319277" evidence="2">
    <location>
        <begin position="31"/>
        <end position="264"/>
    </location>
</feature>
<comment type="caution">
    <text evidence="3">The sequence shown here is derived from an EMBL/GenBank/DDBJ whole genome shotgun (WGS) entry which is preliminary data.</text>
</comment>
<feature type="compositionally biased region" description="Polar residues" evidence="1">
    <location>
        <begin position="151"/>
        <end position="167"/>
    </location>
</feature>
<dbReference type="Proteomes" id="UP001589568">
    <property type="component" value="Unassembled WGS sequence"/>
</dbReference>
<sequence length="264" mass="29745">MFTPLRKLARPATHALLTVALAATAAPASADSDHDKFRKLRKIHSDRGFHTTRTDEDGGRNCRPRTFWRIHQQSPRNFFIPRTRFIDGPGGSITVSVTREHEVVAFLEAENEKEKTLRKQRDRPRDDQGADAGADVVIDPVNAPGDPTGTDPANGTATDTAVSTGTDTKAVVESIRRLGLPHLQERHKVFSGHDYTREISDGMYGNMWYRVLGYRIGWSAWSVLATCDRRKVSSGIANVPSRVEGWRYWETKHPKFRGRLLSWK</sequence>
<reference evidence="3 4" key="1">
    <citation type="submission" date="2024-09" db="EMBL/GenBank/DDBJ databases">
        <authorList>
            <person name="Sun Q."/>
            <person name="Mori K."/>
        </authorList>
    </citation>
    <scope>NUCLEOTIDE SEQUENCE [LARGE SCALE GENOMIC DNA]</scope>
    <source>
        <strain evidence="3 4">JCM 3324</strain>
    </source>
</reference>
<evidence type="ECO:0000313" key="4">
    <source>
        <dbReference type="Proteomes" id="UP001589568"/>
    </source>
</evidence>